<name>A0A1M6J2Q1_9ACTN</name>
<organism evidence="7 8">
    <name type="scientific">Tessaracoccus bendigoensis DSM 12906</name>
    <dbReference type="NCBI Taxonomy" id="1123357"/>
    <lineage>
        <taxon>Bacteria</taxon>
        <taxon>Bacillati</taxon>
        <taxon>Actinomycetota</taxon>
        <taxon>Actinomycetes</taxon>
        <taxon>Propionibacteriales</taxon>
        <taxon>Propionibacteriaceae</taxon>
        <taxon>Tessaracoccus</taxon>
    </lineage>
</organism>
<gene>
    <name evidence="7" type="ORF">SAMN02745244_02443</name>
</gene>
<proteinExistence type="inferred from homology"/>
<dbReference type="Proteomes" id="UP000184512">
    <property type="component" value="Unassembled WGS sequence"/>
</dbReference>
<dbReference type="OrthoDB" id="3224382at2"/>
<dbReference type="InterPro" id="IPR015421">
    <property type="entry name" value="PyrdxlP-dep_Trfase_major"/>
</dbReference>
<dbReference type="Gene3D" id="3.90.1150.10">
    <property type="entry name" value="Aspartate Aminotransferase, domain 1"/>
    <property type="match status" value="1"/>
</dbReference>
<dbReference type="STRING" id="1123357.SAMN02745244_02443"/>
<dbReference type="InterPro" id="IPR004839">
    <property type="entry name" value="Aminotransferase_I/II_large"/>
</dbReference>
<protein>
    <recommendedName>
        <fullName evidence="2">cysteine-S-conjugate beta-lyase</fullName>
        <ecNumber evidence="2">4.4.1.13</ecNumber>
    </recommendedName>
</protein>
<evidence type="ECO:0000256" key="1">
    <source>
        <dbReference type="ARBA" id="ARBA00001933"/>
    </source>
</evidence>
<dbReference type="InterPro" id="IPR015424">
    <property type="entry name" value="PyrdxlP-dep_Trfase"/>
</dbReference>
<dbReference type="Pfam" id="PF00155">
    <property type="entry name" value="Aminotran_1_2"/>
    <property type="match status" value="1"/>
</dbReference>
<keyword evidence="3" id="KW-0663">Pyridoxal phosphate</keyword>
<keyword evidence="8" id="KW-1185">Reference proteome</keyword>
<evidence type="ECO:0000256" key="5">
    <source>
        <dbReference type="ARBA" id="ARBA00037974"/>
    </source>
</evidence>
<evidence type="ECO:0000313" key="7">
    <source>
        <dbReference type="EMBL" id="SHJ40990.1"/>
    </source>
</evidence>
<comment type="cofactor">
    <cofactor evidence="1">
        <name>pyridoxal 5'-phosphate</name>
        <dbReference type="ChEBI" id="CHEBI:597326"/>
    </cofactor>
</comment>
<evidence type="ECO:0000256" key="3">
    <source>
        <dbReference type="ARBA" id="ARBA00022898"/>
    </source>
</evidence>
<evidence type="ECO:0000256" key="4">
    <source>
        <dbReference type="ARBA" id="ARBA00023239"/>
    </source>
</evidence>
<reference evidence="7 8" key="1">
    <citation type="submission" date="2016-11" db="EMBL/GenBank/DDBJ databases">
        <authorList>
            <person name="Jaros S."/>
            <person name="Januszkiewicz K."/>
            <person name="Wedrychowicz H."/>
        </authorList>
    </citation>
    <scope>NUCLEOTIDE SEQUENCE [LARGE SCALE GENOMIC DNA]</scope>
    <source>
        <strain evidence="7 8">DSM 12906</strain>
    </source>
</reference>
<dbReference type="SUPFAM" id="SSF53383">
    <property type="entry name" value="PLP-dependent transferases"/>
    <property type="match status" value="1"/>
</dbReference>
<dbReference type="CDD" id="cd00609">
    <property type="entry name" value="AAT_like"/>
    <property type="match status" value="1"/>
</dbReference>
<dbReference type="InterPro" id="IPR051798">
    <property type="entry name" value="Class-II_PLP-Dep_Aminotrans"/>
</dbReference>
<sequence>MRNMPIFNVPLTELRERTSIKWRRFEPDVLPMFVAEMDAHIAPPIRERLERALRMGDTGYPELPIYQEAMADYANWQWGWDLDPADATLVTDVVTGMRDALEAVSSPGDAVVINPPIYPPFRGISHDRRLVEVPMVAGRLDLEGLEEAFRTQRPAAYLLCSPHNPDGTIHTRQELETVARLADAYQVAVISDEIHAPLAGARHVPYLDVDGASNAVIVISASKSFNLAALKAGLVIGDSGIRNRLRPMVSDGASYFGVLAHSAALTDGREWLAEASAEITGNKEFFAERLRATLPQLEHTPSEGTYLAWVDCAPLGLANPGQHFHRIGRVRFNFGAEFAPETASFVRVNLATSHDIIEEAVRRMAASIGAVEE</sequence>
<dbReference type="PANTHER" id="PTHR43525">
    <property type="entry name" value="PROTEIN MALY"/>
    <property type="match status" value="1"/>
</dbReference>
<evidence type="ECO:0000313" key="8">
    <source>
        <dbReference type="Proteomes" id="UP000184512"/>
    </source>
</evidence>
<dbReference type="Gene3D" id="3.40.640.10">
    <property type="entry name" value="Type I PLP-dependent aspartate aminotransferase-like (Major domain)"/>
    <property type="match status" value="1"/>
</dbReference>
<keyword evidence="4 7" id="KW-0456">Lyase</keyword>
<dbReference type="InterPro" id="IPR015422">
    <property type="entry name" value="PyrdxlP-dep_Trfase_small"/>
</dbReference>
<dbReference type="RefSeq" id="WP_073188675.1">
    <property type="nucleotide sequence ID" value="NZ_FQZG01000046.1"/>
</dbReference>
<dbReference type="GO" id="GO:0047804">
    <property type="term" value="F:cysteine-S-conjugate beta-lyase activity"/>
    <property type="evidence" value="ECO:0007669"/>
    <property type="project" value="UniProtKB-EC"/>
</dbReference>
<dbReference type="EC" id="4.4.1.13" evidence="2"/>
<dbReference type="AlphaFoldDB" id="A0A1M6J2Q1"/>
<dbReference type="PANTHER" id="PTHR43525:SF2">
    <property type="entry name" value="CYSTATHIONINE BETA-LYASE-RELATED"/>
    <property type="match status" value="1"/>
</dbReference>
<dbReference type="GO" id="GO:0030170">
    <property type="term" value="F:pyridoxal phosphate binding"/>
    <property type="evidence" value="ECO:0007669"/>
    <property type="project" value="InterPro"/>
</dbReference>
<feature type="domain" description="Aminotransferase class I/classII large" evidence="6">
    <location>
        <begin position="63"/>
        <end position="363"/>
    </location>
</feature>
<evidence type="ECO:0000259" key="6">
    <source>
        <dbReference type="Pfam" id="PF00155"/>
    </source>
</evidence>
<accession>A0A1M6J2Q1</accession>
<evidence type="ECO:0000256" key="2">
    <source>
        <dbReference type="ARBA" id="ARBA00012224"/>
    </source>
</evidence>
<comment type="similarity">
    <text evidence="5">Belongs to the class-II pyridoxal-phosphate-dependent aminotransferase family. MalY/PatB cystathionine beta-lyase subfamily.</text>
</comment>
<dbReference type="EMBL" id="FQZG01000046">
    <property type="protein sequence ID" value="SHJ40990.1"/>
    <property type="molecule type" value="Genomic_DNA"/>
</dbReference>